<evidence type="ECO:0000256" key="2">
    <source>
        <dbReference type="ARBA" id="ARBA00009077"/>
    </source>
</evidence>
<organism evidence="7 8">
    <name type="scientific">Peribacillus asahii</name>
    <dbReference type="NCBI Taxonomy" id="228899"/>
    <lineage>
        <taxon>Bacteria</taxon>
        <taxon>Bacillati</taxon>
        <taxon>Bacillota</taxon>
        <taxon>Bacilli</taxon>
        <taxon>Bacillales</taxon>
        <taxon>Bacillaceae</taxon>
        <taxon>Peribacillus</taxon>
    </lineage>
</organism>
<dbReference type="GO" id="GO:0019346">
    <property type="term" value="P:transsulfuration"/>
    <property type="evidence" value="ECO:0007669"/>
    <property type="project" value="InterPro"/>
</dbReference>
<keyword evidence="4 5" id="KW-0663">Pyridoxal phosphate</keyword>
<keyword evidence="3 7" id="KW-0808">Transferase</keyword>
<comment type="cofactor">
    <cofactor evidence="1 6">
        <name>pyridoxal 5'-phosphate</name>
        <dbReference type="ChEBI" id="CHEBI:597326"/>
    </cofactor>
</comment>
<evidence type="ECO:0000313" key="8">
    <source>
        <dbReference type="Proteomes" id="UP000266016"/>
    </source>
</evidence>
<dbReference type="GO" id="GO:0004124">
    <property type="term" value="F:cysteine synthase activity"/>
    <property type="evidence" value="ECO:0007669"/>
    <property type="project" value="TreeGrafter"/>
</dbReference>
<dbReference type="AlphaFoldDB" id="A0A398B459"/>
<evidence type="ECO:0000256" key="4">
    <source>
        <dbReference type="ARBA" id="ARBA00022898"/>
    </source>
</evidence>
<dbReference type="InterPro" id="IPR015422">
    <property type="entry name" value="PyrdxlP-dep_Trfase_small"/>
</dbReference>
<protein>
    <submittedName>
        <fullName evidence="7">O-acetylhomoserine aminocarboxypropyltransferase/cysteine synthase</fullName>
    </submittedName>
</protein>
<name>A0A398B459_9BACI</name>
<dbReference type="Pfam" id="PF01053">
    <property type="entry name" value="Cys_Met_Meta_PP"/>
    <property type="match status" value="1"/>
</dbReference>
<dbReference type="Gene3D" id="3.90.1150.10">
    <property type="entry name" value="Aspartate Aminotransferase, domain 1"/>
    <property type="match status" value="1"/>
</dbReference>
<dbReference type="InterPro" id="IPR006235">
    <property type="entry name" value="OAc-hSer/O-AcSer_sulfhydrylase"/>
</dbReference>
<accession>A0A398B459</accession>
<dbReference type="Proteomes" id="UP000266016">
    <property type="component" value="Unassembled WGS sequence"/>
</dbReference>
<dbReference type="EMBL" id="QWVS01000043">
    <property type="protein sequence ID" value="RID82750.1"/>
    <property type="molecule type" value="Genomic_DNA"/>
</dbReference>
<dbReference type="PANTHER" id="PTHR43797:SF2">
    <property type="entry name" value="HOMOCYSTEINE_CYSTEINE SYNTHASE"/>
    <property type="match status" value="1"/>
</dbReference>
<dbReference type="GO" id="GO:0030170">
    <property type="term" value="F:pyridoxal phosphate binding"/>
    <property type="evidence" value="ECO:0007669"/>
    <property type="project" value="InterPro"/>
</dbReference>
<dbReference type="GO" id="GO:0003961">
    <property type="term" value="F:O-acetylhomoserine aminocarboxypropyltransferase activity"/>
    <property type="evidence" value="ECO:0007669"/>
    <property type="project" value="TreeGrafter"/>
</dbReference>
<keyword evidence="8" id="KW-1185">Reference proteome</keyword>
<proteinExistence type="inferred from homology"/>
<dbReference type="InterPro" id="IPR015421">
    <property type="entry name" value="PyrdxlP-dep_Trfase_major"/>
</dbReference>
<dbReference type="InterPro" id="IPR015424">
    <property type="entry name" value="PyrdxlP-dep_Trfase"/>
</dbReference>
<comment type="similarity">
    <text evidence="2 6">Belongs to the trans-sulfuration enzymes family.</text>
</comment>
<dbReference type="NCBIfam" id="TIGR01326">
    <property type="entry name" value="OAH_OAS_sulfhy"/>
    <property type="match status" value="1"/>
</dbReference>
<evidence type="ECO:0000256" key="3">
    <source>
        <dbReference type="ARBA" id="ARBA00022679"/>
    </source>
</evidence>
<gene>
    <name evidence="7" type="ORF">D1953_17605</name>
</gene>
<dbReference type="RefSeq" id="WP_119118475.1">
    <property type="nucleotide sequence ID" value="NZ_QWVS01000043.1"/>
</dbReference>
<evidence type="ECO:0000256" key="5">
    <source>
        <dbReference type="PIRSR" id="PIRSR001434-2"/>
    </source>
</evidence>
<dbReference type="FunFam" id="3.40.640.10:FF:000035">
    <property type="entry name" value="O-succinylhomoserine sulfhydrylase"/>
    <property type="match status" value="1"/>
</dbReference>
<reference evidence="7 8" key="1">
    <citation type="submission" date="2018-08" db="EMBL/GenBank/DDBJ databases">
        <title>Bacillus jemisoniae sp. nov., Bacillus chryseoplanitiae sp. nov., Bacillus resnikiae sp. nov., and Bacillus frankliniae sp. nov., isolated from Viking spacecraft and associated surfaces.</title>
        <authorList>
            <person name="Seuylemezian A."/>
            <person name="Vaishampayan P."/>
        </authorList>
    </citation>
    <scope>NUCLEOTIDE SEQUENCE [LARGE SCALE GENOMIC DNA]</scope>
    <source>
        <strain evidence="7 8">MA001</strain>
    </source>
</reference>
<dbReference type="Gene3D" id="3.40.640.10">
    <property type="entry name" value="Type I PLP-dependent aspartate aminotransferase-like (Major domain)"/>
    <property type="match status" value="1"/>
</dbReference>
<evidence type="ECO:0000256" key="1">
    <source>
        <dbReference type="ARBA" id="ARBA00001933"/>
    </source>
</evidence>
<dbReference type="GO" id="GO:0005737">
    <property type="term" value="C:cytoplasm"/>
    <property type="evidence" value="ECO:0007669"/>
    <property type="project" value="TreeGrafter"/>
</dbReference>
<dbReference type="InterPro" id="IPR000277">
    <property type="entry name" value="Cys/Met-Metab_PyrdxlP-dep_enz"/>
</dbReference>
<dbReference type="SUPFAM" id="SSF53383">
    <property type="entry name" value="PLP-dependent transferases"/>
    <property type="match status" value="1"/>
</dbReference>
<dbReference type="CDD" id="cd00614">
    <property type="entry name" value="CGS_like"/>
    <property type="match status" value="1"/>
</dbReference>
<sequence>MADKNYRFETLSIHGGLQVDETGARSLPVYQSNAYLFKDTEHAANLFGLKETGYIYTRLHNPTVSVFEERVALLEGGIGALATSSGMAAITLAILNIAGAGDEIISSSTIYGGTYNLFANTLPKYGIKVKFVEPNNLEKFKESITPRTKAIYGETIGNPSLNVLDIEALADIAHEAGIPLIVDNTFATPYLCRPIEFGADIVVHSATKWLIGNGTTIGGIIVDGGKFDWNSPNFPGFTEPDPSYDNLVFAEALGEAAFIVKARVQLLRDFGATLSAQSAFQFTLGLETLHVRMKEHLANTKVIIDYLEQHPAVEWISYPGKEDHPDKALANKYLPKGAGSIITFGIKGGREAGAALINSVQLWSHVANVGDAKSLIIHPASTTHQQLSDVDLLKAGVSADLVRLSVGIENVEDLIDDLNQAIEKATDAAAKEVK</sequence>
<dbReference type="GO" id="GO:0071269">
    <property type="term" value="P:L-homocysteine biosynthetic process"/>
    <property type="evidence" value="ECO:0007669"/>
    <property type="project" value="TreeGrafter"/>
</dbReference>
<feature type="modified residue" description="N6-(pyridoxal phosphate)lysine" evidence="5">
    <location>
        <position position="208"/>
    </location>
</feature>
<evidence type="ECO:0000256" key="6">
    <source>
        <dbReference type="RuleBase" id="RU362118"/>
    </source>
</evidence>
<dbReference type="PANTHER" id="PTHR43797">
    <property type="entry name" value="HOMOCYSTEINE/CYSTEINE SYNTHASE"/>
    <property type="match status" value="1"/>
</dbReference>
<comment type="caution">
    <text evidence="7">The sequence shown here is derived from an EMBL/GenBank/DDBJ whole genome shotgun (WGS) entry which is preliminary data.</text>
</comment>
<evidence type="ECO:0000313" key="7">
    <source>
        <dbReference type="EMBL" id="RID82750.1"/>
    </source>
</evidence>
<dbReference type="GO" id="GO:0006535">
    <property type="term" value="P:cysteine biosynthetic process from serine"/>
    <property type="evidence" value="ECO:0007669"/>
    <property type="project" value="TreeGrafter"/>
</dbReference>
<dbReference type="PIRSF" id="PIRSF001434">
    <property type="entry name" value="CGS"/>
    <property type="match status" value="1"/>
</dbReference>